<evidence type="ECO:0000256" key="2">
    <source>
        <dbReference type="SAM" id="MobiDB-lite"/>
    </source>
</evidence>
<dbReference type="EMBL" id="DVNO01000001">
    <property type="protein sequence ID" value="HIU65016.1"/>
    <property type="molecule type" value="Genomic_DNA"/>
</dbReference>
<protein>
    <recommendedName>
        <fullName evidence="3">TtsA-like Glycoside hydrolase family 108 domain-containing protein</fullName>
    </recommendedName>
</protein>
<comment type="caution">
    <text evidence="4">The sequence shown here is derived from an EMBL/GenBank/DDBJ whole genome shotgun (WGS) entry which is preliminary data.</text>
</comment>
<evidence type="ECO:0000313" key="4">
    <source>
        <dbReference type="EMBL" id="HIU65016.1"/>
    </source>
</evidence>
<feature type="compositionally biased region" description="Basic and acidic residues" evidence="2">
    <location>
        <begin position="200"/>
        <end position="220"/>
    </location>
</feature>
<name>A0A9D1SLV5_9PROT</name>
<dbReference type="InterPro" id="IPR023346">
    <property type="entry name" value="Lysozyme-like_dom_sf"/>
</dbReference>
<dbReference type="Pfam" id="PF05838">
    <property type="entry name" value="Glyco_hydro_108"/>
    <property type="match status" value="1"/>
</dbReference>
<organism evidence="4 5">
    <name type="scientific">Candidatus Enterousia avicola</name>
    <dbReference type="NCBI Taxonomy" id="2840787"/>
    <lineage>
        <taxon>Bacteria</taxon>
        <taxon>Pseudomonadati</taxon>
        <taxon>Pseudomonadota</taxon>
        <taxon>Alphaproteobacteria</taxon>
        <taxon>Candidatus Enterousia</taxon>
    </lineage>
</organism>
<reference evidence="4" key="2">
    <citation type="journal article" date="2021" name="PeerJ">
        <title>Extensive microbial diversity within the chicken gut microbiome revealed by metagenomics and culture.</title>
        <authorList>
            <person name="Gilroy R."/>
            <person name="Ravi A."/>
            <person name="Getino M."/>
            <person name="Pursley I."/>
            <person name="Horton D.L."/>
            <person name="Alikhan N.F."/>
            <person name="Baker D."/>
            <person name="Gharbi K."/>
            <person name="Hall N."/>
            <person name="Watson M."/>
            <person name="Adriaenssens E.M."/>
            <person name="Foster-Nyarko E."/>
            <person name="Jarju S."/>
            <person name="Secka A."/>
            <person name="Antonio M."/>
            <person name="Oren A."/>
            <person name="Chaudhuri R.R."/>
            <person name="La Ragione R."/>
            <person name="Hildebrand F."/>
            <person name="Pallen M.J."/>
        </authorList>
    </citation>
    <scope>NUCLEOTIDE SEQUENCE</scope>
    <source>
        <strain evidence="4">CHK136-897</strain>
    </source>
</reference>
<gene>
    <name evidence="4" type="ORF">IAC63_00025</name>
</gene>
<dbReference type="InterPro" id="IPR008565">
    <property type="entry name" value="TtsA-like_GH18_dom"/>
</dbReference>
<dbReference type="AlphaFoldDB" id="A0A9D1SLV5"/>
<dbReference type="SUPFAM" id="SSF53955">
    <property type="entry name" value="Lysozyme-like"/>
    <property type="match status" value="1"/>
</dbReference>
<keyword evidence="1" id="KW-0175">Coiled coil</keyword>
<feature type="domain" description="TtsA-like Glycoside hydrolase family 108" evidence="3">
    <location>
        <begin position="228"/>
        <end position="314"/>
    </location>
</feature>
<accession>A0A9D1SLV5</accession>
<evidence type="ECO:0000259" key="3">
    <source>
        <dbReference type="Pfam" id="PF05838"/>
    </source>
</evidence>
<feature type="coiled-coil region" evidence="1">
    <location>
        <begin position="56"/>
        <end position="87"/>
    </location>
</feature>
<evidence type="ECO:0000313" key="5">
    <source>
        <dbReference type="Proteomes" id="UP000824142"/>
    </source>
</evidence>
<dbReference type="Proteomes" id="UP000824142">
    <property type="component" value="Unassembled WGS sequence"/>
</dbReference>
<dbReference type="Gene3D" id="1.20.141.10">
    <property type="entry name" value="Chitosanase, subunit A, domain 1"/>
    <property type="match status" value="1"/>
</dbReference>
<evidence type="ECO:0000256" key="1">
    <source>
        <dbReference type="SAM" id="Coils"/>
    </source>
</evidence>
<feature type="region of interest" description="Disordered" evidence="2">
    <location>
        <begin position="187"/>
        <end position="220"/>
    </location>
</feature>
<sequence length="388" mass="44440">MKTPEFLRQLMSSSEYMDKNSKVYAMAEKYLNLLYPGAAQLDATGRMTEPEYDMTLEQFRMAQKALESALEEAKQEAEAEYEETGRQIDVEDYVELEETIDVRVLMPDGTIENKQLEVYTLDLPEDDDDTPNNKTRRVWRWHSEDGDNTCDECASRDGEIYDSEEDIPEIPVHPNCRCTITENVIGPDGRTLSSKPYSPKAKEEKNEIEKDAKEMTKDEKFEEAYNKLQEPEGGYTDGKNQVRDEPTNMGIKQSTLDDYARKYSEKDLPSDVKNLQPSQAKEIYKDAYWDNTNIPKIENDRVRNAVFDMNVMGGAGRVVQRALNDFSNAGLAVDGKIGPKTIDALNSIPANSVSDFMETLKAHRFEYLQKTDNWPTSKNGWTKRTNKY</sequence>
<feature type="region of interest" description="Disordered" evidence="2">
    <location>
        <begin position="230"/>
        <end position="249"/>
    </location>
</feature>
<proteinExistence type="predicted"/>
<reference evidence="4" key="1">
    <citation type="submission" date="2020-10" db="EMBL/GenBank/DDBJ databases">
        <authorList>
            <person name="Gilroy R."/>
        </authorList>
    </citation>
    <scope>NUCLEOTIDE SEQUENCE</scope>
    <source>
        <strain evidence="4">CHK136-897</strain>
    </source>
</reference>